<gene>
    <name evidence="1" type="ORF">AGLY_000374</name>
</gene>
<accession>A0A6G0U971</accession>
<protein>
    <submittedName>
        <fullName evidence="1">Uncharacterized protein</fullName>
    </submittedName>
</protein>
<dbReference type="AlphaFoldDB" id="A0A6G0U971"/>
<dbReference type="EMBL" id="VYZN01000001">
    <property type="protein sequence ID" value="KAE9544832.1"/>
    <property type="molecule type" value="Genomic_DNA"/>
</dbReference>
<keyword evidence="2" id="KW-1185">Reference proteome</keyword>
<reference evidence="1 2" key="1">
    <citation type="submission" date="2019-08" db="EMBL/GenBank/DDBJ databases">
        <title>The genome of the soybean aphid Biotype 1, its phylome, world population structure and adaptation to the North American continent.</title>
        <authorList>
            <person name="Giordano R."/>
            <person name="Donthu R.K."/>
            <person name="Hernandez A.G."/>
            <person name="Wright C.L."/>
            <person name="Zimin A.V."/>
        </authorList>
    </citation>
    <scope>NUCLEOTIDE SEQUENCE [LARGE SCALE GENOMIC DNA]</scope>
    <source>
        <tissue evidence="1">Whole aphids</tissue>
    </source>
</reference>
<evidence type="ECO:0000313" key="2">
    <source>
        <dbReference type="Proteomes" id="UP000475862"/>
    </source>
</evidence>
<name>A0A6G0U971_APHGL</name>
<dbReference type="Proteomes" id="UP000475862">
    <property type="component" value="Unassembled WGS sequence"/>
</dbReference>
<sequence>MQKPSLVMFDQLHPQSLHRLLRKLTKFKICKINPLESKRRSFGNKGLLLVHATVLHDTASRPSRSNTSVPIFVTVGPAAEDNRSINSFKSPCCARGAGSIPRHKDSTQVGNDASLGSILVHNLETTVIAECRVSLCTQDPTSLMNNNTELRPPASKTAPASRQSLQVHYQEHFHREISDKVLSYTSKHLSTLSDINSNMHNCSSAISCISLSSPWPMLSHSRRVSGSTYNINTQLTQPEHTYVRTRAKTKFVIWNSKTKTARWEWETKTKNILRYNLFVYCYYADQTKPLSTVNDDGRQ</sequence>
<evidence type="ECO:0000313" key="1">
    <source>
        <dbReference type="EMBL" id="KAE9544832.1"/>
    </source>
</evidence>
<proteinExistence type="predicted"/>
<organism evidence="1 2">
    <name type="scientific">Aphis glycines</name>
    <name type="common">Soybean aphid</name>
    <dbReference type="NCBI Taxonomy" id="307491"/>
    <lineage>
        <taxon>Eukaryota</taxon>
        <taxon>Metazoa</taxon>
        <taxon>Ecdysozoa</taxon>
        <taxon>Arthropoda</taxon>
        <taxon>Hexapoda</taxon>
        <taxon>Insecta</taxon>
        <taxon>Pterygota</taxon>
        <taxon>Neoptera</taxon>
        <taxon>Paraneoptera</taxon>
        <taxon>Hemiptera</taxon>
        <taxon>Sternorrhyncha</taxon>
        <taxon>Aphidomorpha</taxon>
        <taxon>Aphidoidea</taxon>
        <taxon>Aphididae</taxon>
        <taxon>Aphidini</taxon>
        <taxon>Aphis</taxon>
        <taxon>Aphis</taxon>
    </lineage>
</organism>
<comment type="caution">
    <text evidence="1">The sequence shown here is derived from an EMBL/GenBank/DDBJ whole genome shotgun (WGS) entry which is preliminary data.</text>
</comment>